<keyword evidence="7 10" id="KW-1278">Translocase</keyword>
<comment type="caution">
    <text evidence="13">The sequence shown here is derived from an EMBL/GenBank/DDBJ whole genome shotgun (WGS) entry which is preliminary data.</text>
</comment>
<dbReference type="Gene3D" id="3.40.50.1000">
    <property type="entry name" value="HAD superfamily/HAD-like"/>
    <property type="match status" value="1"/>
</dbReference>
<feature type="transmembrane region" description="Helical" evidence="10">
    <location>
        <begin position="827"/>
        <end position="845"/>
    </location>
</feature>
<dbReference type="GO" id="GO:0005886">
    <property type="term" value="C:plasma membrane"/>
    <property type="evidence" value="ECO:0007669"/>
    <property type="project" value="UniProtKB-SubCell"/>
</dbReference>
<evidence type="ECO:0000256" key="5">
    <source>
        <dbReference type="ARBA" id="ARBA00022741"/>
    </source>
</evidence>
<evidence type="ECO:0000313" key="14">
    <source>
        <dbReference type="Proteomes" id="UP000813427"/>
    </source>
</evidence>
<dbReference type="SMART" id="SM00831">
    <property type="entry name" value="Cation_ATPase_N"/>
    <property type="match status" value="1"/>
</dbReference>
<dbReference type="GO" id="GO:0016887">
    <property type="term" value="F:ATP hydrolysis activity"/>
    <property type="evidence" value="ECO:0007669"/>
    <property type="project" value="InterPro"/>
</dbReference>
<dbReference type="Pfam" id="PF00690">
    <property type="entry name" value="Cation_ATPase_N"/>
    <property type="match status" value="1"/>
</dbReference>
<dbReference type="InterPro" id="IPR018303">
    <property type="entry name" value="ATPase_P-typ_P_site"/>
</dbReference>
<dbReference type="InterPro" id="IPR036412">
    <property type="entry name" value="HAD-like_sf"/>
</dbReference>
<feature type="transmembrane region" description="Helical" evidence="10">
    <location>
        <begin position="400"/>
        <end position="431"/>
    </location>
</feature>
<dbReference type="PANTHER" id="PTHR42861">
    <property type="entry name" value="CALCIUM-TRANSPORTING ATPASE"/>
    <property type="match status" value="1"/>
</dbReference>
<dbReference type="EMBL" id="JAGPXF010000007">
    <property type="protein sequence ID" value="KAH7235687.1"/>
    <property type="molecule type" value="Genomic_DNA"/>
</dbReference>
<feature type="transmembrane region" description="Helical" evidence="10">
    <location>
        <begin position="891"/>
        <end position="912"/>
    </location>
</feature>
<dbReference type="Proteomes" id="UP000813427">
    <property type="component" value="Unassembled WGS sequence"/>
</dbReference>
<evidence type="ECO:0000256" key="6">
    <source>
        <dbReference type="ARBA" id="ARBA00022840"/>
    </source>
</evidence>
<feature type="compositionally biased region" description="Basic and acidic residues" evidence="11">
    <location>
        <begin position="264"/>
        <end position="289"/>
    </location>
</feature>
<comment type="similarity">
    <text evidence="3 10">Belongs to the cation transport ATPase (P-type) (TC 3.A.3) family. Type IIIA subfamily.</text>
</comment>
<proteinExistence type="inferred from homology"/>
<dbReference type="InterPro" id="IPR001757">
    <property type="entry name" value="P_typ_ATPase"/>
</dbReference>
<dbReference type="InterPro" id="IPR059000">
    <property type="entry name" value="ATPase_P-type_domA"/>
</dbReference>
<keyword evidence="8 10" id="KW-1133">Transmembrane helix</keyword>
<feature type="transmembrane region" description="Helical" evidence="10">
    <location>
        <begin position="793"/>
        <end position="815"/>
    </location>
</feature>
<evidence type="ECO:0000256" key="2">
    <source>
        <dbReference type="ARBA" id="ARBA00004141"/>
    </source>
</evidence>
<protein>
    <recommendedName>
        <fullName evidence="10">Plasma membrane ATPase</fullName>
        <ecNumber evidence="10">7.1.2.1</ecNumber>
    </recommendedName>
</protein>
<reference evidence="13" key="1">
    <citation type="journal article" date="2021" name="Nat. Commun.">
        <title>Genetic determinants of endophytism in the Arabidopsis root mycobiome.</title>
        <authorList>
            <person name="Mesny F."/>
            <person name="Miyauchi S."/>
            <person name="Thiergart T."/>
            <person name="Pickel B."/>
            <person name="Atanasova L."/>
            <person name="Karlsson M."/>
            <person name="Huettel B."/>
            <person name="Barry K.W."/>
            <person name="Haridas S."/>
            <person name="Chen C."/>
            <person name="Bauer D."/>
            <person name="Andreopoulos W."/>
            <person name="Pangilinan J."/>
            <person name="LaButti K."/>
            <person name="Riley R."/>
            <person name="Lipzen A."/>
            <person name="Clum A."/>
            <person name="Drula E."/>
            <person name="Henrissat B."/>
            <person name="Kohler A."/>
            <person name="Grigoriev I.V."/>
            <person name="Martin F.M."/>
            <person name="Hacquard S."/>
        </authorList>
    </citation>
    <scope>NUCLEOTIDE SEQUENCE</scope>
    <source>
        <strain evidence="13">MPI-SDFR-AT-0068</strain>
    </source>
</reference>
<evidence type="ECO:0000256" key="3">
    <source>
        <dbReference type="ARBA" id="ARBA00008804"/>
    </source>
</evidence>
<keyword evidence="6 10" id="KW-0067">ATP-binding</keyword>
<dbReference type="NCBIfam" id="TIGR01647">
    <property type="entry name" value="ATPase-IIIA_H"/>
    <property type="match status" value="1"/>
</dbReference>
<feature type="transmembrane region" description="Helical" evidence="10">
    <location>
        <begin position="933"/>
        <end position="960"/>
    </location>
</feature>
<dbReference type="InterPro" id="IPR006534">
    <property type="entry name" value="P-type_ATPase_IIIA"/>
</dbReference>
<dbReference type="GO" id="GO:0008553">
    <property type="term" value="F:P-type proton-exporting transporter activity"/>
    <property type="evidence" value="ECO:0007669"/>
    <property type="project" value="UniProtKB-UniRule"/>
</dbReference>
<evidence type="ECO:0000256" key="1">
    <source>
        <dbReference type="ARBA" id="ARBA00003417"/>
    </source>
</evidence>
<keyword evidence="10" id="KW-0813">Transport</keyword>
<dbReference type="InterPro" id="IPR023299">
    <property type="entry name" value="ATPase_P-typ_cyto_dom_N"/>
</dbReference>
<dbReference type="OrthoDB" id="116380at2759"/>
<feature type="region of interest" description="Disordered" evidence="11">
    <location>
        <begin position="1"/>
        <end position="31"/>
    </location>
</feature>
<accession>A0A8K0RMU5</accession>
<dbReference type="PRINTS" id="PR00119">
    <property type="entry name" value="CATATPASE"/>
</dbReference>
<evidence type="ECO:0000256" key="8">
    <source>
        <dbReference type="ARBA" id="ARBA00022989"/>
    </source>
</evidence>
<evidence type="ECO:0000313" key="13">
    <source>
        <dbReference type="EMBL" id="KAH7235687.1"/>
    </source>
</evidence>
<evidence type="ECO:0000256" key="4">
    <source>
        <dbReference type="ARBA" id="ARBA00022692"/>
    </source>
</evidence>
<dbReference type="PRINTS" id="PR00120">
    <property type="entry name" value="HATPASE"/>
</dbReference>
<dbReference type="Gene3D" id="2.70.150.10">
    <property type="entry name" value="Calcium-transporting ATPase, cytoplasmic transduction domain A"/>
    <property type="match status" value="2"/>
</dbReference>
<dbReference type="SUPFAM" id="SSF81653">
    <property type="entry name" value="Calcium ATPase, transduction domain A"/>
    <property type="match status" value="2"/>
</dbReference>
<gene>
    <name evidence="13" type="ORF">BKA59DRAFT_485132</name>
</gene>
<dbReference type="Gene3D" id="3.40.1110.10">
    <property type="entry name" value="Calcium-transporting ATPase, cytoplasmic domain N"/>
    <property type="match status" value="1"/>
</dbReference>
<evidence type="ECO:0000256" key="7">
    <source>
        <dbReference type="ARBA" id="ARBA00022967"/>
    </source>
</evidence>
<dbReference type="SUPFAM" id="SSF81665">
    <property type="entry name" value="Calcium ATPase, transmembrane domain M"/>
    <property type="match status" value="1"/>
</dbReference>
<dbReference type="SFLD" id="SFLDS00003">
    <property type="entry name" value="Haloacid_Dehalogenase"/>
    <property type="match status" value="1"/>
</dbReference>
<dbReference type="InterPro" id="IPR023298">
    <property type="entry name" value="ATPase_P-typ_TM_dom_sf"/>
</dbReference>
<organism evidence="13 14">
    <name type="scientific">Fusarium tricinctum</name>
    <dbReference type="NCBI Taxonomy" id="61284"/>
    <lineage>
        <taxon>Eukaryota</taxon>
        <taxon>Fungi</taxon>
        <taxon>Dikarya</taxon>
        <taxon>Ascomycota</taxon>
        <taxon>Pezizomycotina</taxon>
        <taxon>Sordariomycetes</taxon>
        <taxon>Hypocreomycetidae</taxon>
        <taxon>Hypocreales</taxon>
        <taxon>Nectriaceae</taxon>
        <taxon>Fusarium</taxon>
        <taxon>Fusarium tricinctum species complex</taxon>
    </lineage>
</organism>
<dbReference type="SFLD" id="SFLDF00027">
    <property type="entry name" value="p-type_atpase"/>
    <property type="match status" value="1"/>
</dbReference>
<dbReference type="Gene3D" id="1.20.1110.10">
    <property type="entry name" value="Calcium-transporting ATPase, transmembrane domain"/>
    <property type="match status" value="2"/>
</dbReference>
<dbReference type="FunFam" id="3.40.50.1000:FF:000008">
    <property type="entry name" value="Plasma membrane ATPase"/>
    <property type="match status" value="1"/>
</dbReference>
<keyword evidence="10" id="KW-0460">Magnesium</keyword>
<feature type="compositionally biased region" description="Basic residues" evidence="11">
    <location>
        <begin position="1"/>
        <end position="10"/>
    </location>
</feature>
<dbReference type="SFLD" id="SFLDG00002">
    <property type="entry name" value="C1.7:_P-type_atpase_like"/>
    <property type="match status" value="1"/>
</dbReference>
<dbReference type="Pfam" id="PF00702">
    <property type="entry name" value="Hydrolase"/>
    <property type="match status" value="1"/>
</dbReference>
<dbReference type="SUPFAM" id="SSF56784">
    <property type="entry name" value="HAD-like"/>
    <property type="match status" value="1"/>
</dbReference>
<dbReference type="EC" id="7.1.2.1" evidence="10"/>
<dbReference type="PROSITE" id="PS00154">
    <property type="entry name" value="ATPASE_E1_E2"/>
    <property type="match status" value="1"/>
</dbReference>
<dbReference type="NCBIfam" id="TIGR01494">
    <property type="entry name" value="ATPase_P-type"/>
    <property type="match status" value="2"/>
</dbReference>
<keyword evidence="4 10" id="KW-0812">Transmembrane</keyword>
<keyword evidence="9 10" id="KW-0472">Membrane</keyword>
<evidence type="ECO:0000256" key="9">
    <source>
        <dbReference type="ARBA" id="ARBA00023136"/>
    </source>
</evidence>
<evidence type="ECO:0000256" key="11">
    <source>
        <dbReference type="SAM" id="MobiDB-lite"/>
    </source>
</evidence>
<feature type="domain" description="Cation-transporting P-type ATPase N-terminal" evidence="12">
    <location>
        <begin position="82"/>
        <end position="153"/>
    </location>
</feature>
<dbReference type="FunFam" id="3.40.1110.10:FF:000005">
    <property type="entry name" value="Plasma membrane ATPase"/>
    <property type="match status" value="1"/>
</dbReference>
<keyword evidence="14" id="KW-1185">Reference proteome</keyword>
<dbReference type="GO" id="GO:0005524">
    <property type="term" value="F:ATP binding"/>
    <property type="evidence" value="ECO:0007669"/>
    <property type="project" value="UniProtKB-UniRule"/>
</dbReference>
<dbReference type="GO" id="GO:0120029">
    <property type="term" value="P:proton export across plasma membrane"/>
    <property type="evidence" value="ECO:0007669"/>
    <property type="project" value="UniProtKB-UniRule"/>
</dbReference>
<feature type="transmembrane region" description="Helical" evidence="10">
    <location>
        <begin position="370"/>
        <end position="388"/>
    </location>
</feature>
<name>A0A8K0RMU5_9HYPO</name>
<dbReference type="AlphaFoldDB" id="A0A8K0RMU5"/>
<feature type="region of interest" description="Disordered" evidence="11">
    <location>
        <begin position="250"/>
        <end position="289"/>
    </location>
</feature>
<keyword evidence="10" id="KW-0406">Ion transport</keyword>
<evidence type="ECO:0000256" key="10">
    <source>
        <dbReference type="RuleBase" id="RU362083"/>
    </source>
</evidence>
<dbReference type="InterPro" id="IPR008250">
    <property type="entry name" value="ATPase_P-typ_transduc_dom_A_sf"/>
</dbReference>
<dbReference type="InterPro" id="IPR044492">
    <property type="entry name" value="P_typ_ATPase_HD_dom"/>
</dbReference>
<dbReference type="InterPro" id="IPR023214">
    <property type="entry name" value="HAD_sf"/>
</dbReference>
<feature type="transmembrane region" description="Helical" evidence="10">
    <location>
        <begin position="154"/>
        <end position="173"/>
    </location>
</feature>
<dbReference type="InterPro" id="IPR004014">
    <property type="entry name" value="ATPase_P-typ_cation-transptr_N"/>
</dbReference>
<evidence type="ECO:0000259" key="12">
    <source>
        <dbReference type="SMART" id="SM00831"/>
    </source>
</evidence>
<keyword evidence="10" id="KW-0375">Hydrogen ion transport</keyword>
<sequence length="1019" mass="112932">MSKLFHRRKRNTDDEESNFGRRASRARSVADENLGEYPALDRYISTYREDRRQSVADGPEGGKVKKKHWWQFGSGLHTEEGPAAKKGAPDSWFDTDIKTGLFSDEVERRRKISGWNELTSEKENQFAKFLGFFTGPILYVMEVAALLAVGLGDWIDFGVIVGILMLNAFVGYYQERQAADIVASLKGDIAMRCTVVRDSNEQEILARELVPGDILIVQEGDTVAADSRLICDYTRPEDFELYKRLRAEDKLDRSDEEDDMADGPEAKQGPEDGSDEHDGPQHSHEQEPLDYRSRPLAAVDQSAITGESLAVEKYLGDIVYYTTGCKRGKSFGLVQTPAKESFVGRTADLVQGAKDQGHFKAIMNQIGTTLLVLVMFWILIAWIGGFFHHVSMTAHGSQNLLHYALALLIVGVPVGLPVVTTTTLAVGAAYLAKQKAIVQKLTAIESLAGVDILCSDKTGTLTANKLSIRDPFVTEGEDVNWMMAVAALASSHNLRTLDPIDKVTILTLKRYPEAREILRQNWVTESFTPFDPVSKRITTVCRLGSDKFVCAKGAPKAILKLLGPGSEETARIYREKAQEFARRGFRSLGVAYKKNDGDWVVLGLLSMFDPPREDTGSTIIEAGALGVPVKMLTGDAIAIAKETCRMLSLGTKVYNSERLIHGGLSGSVQHDFVERADGFAEVYPEHKYTVVEMLQQRGHLTAMTGDGVNDAPSLKKADCGIAVEGASEAAQAAADIVFLAPGLSTIVLAIKTARQIFQRMKAYIQYRIALCLHLEIYLTTSMCIINETIRVDLIVFLALFADLATVAVAYDNAHFEQRPVSWQLGKIWFMSIILGVLLALGTWVIRGAMFLPNGGFIQNFGSVQEILFLEVALTENWLIFVTRGGKTWPSWQLVFAILGVDILATLFALFGWMSGRIEITTPRDNFRQSSNGWVDIVTVVIIWLYSFGVTVVIAIVYFVLNKVSWLDNLGRENRGKKDTKLENILGHLQKLAVEHENDDKTGKSKFLLVEKAADEEDDI</sequence>
<feature type="transmembrane region" description="Helical" evidence="10">
    <location>
        <begin position="764"/>
        <end position="787"/>
    </location>
</feature>
<comment type="subcellular location">
    <subcellularLocation>
        <location evidence="10">Cell membrane</location>
        <topology evidence="10">Multi-pass membrane protein</topology>
    </subcellularLocation>
    <subcellularLocation>
        <location evidence="2">Membrane</location>
        <topology evidence="2">Multi-pass membrane protein</topology>
    </subcellularLocation>
</comment>
<comment type="function">
    <text evidence="1">The plasma membrane ATPase of plants and fungi is a hydrogen ion pump. The proton gradient it generates drives the active transport of nutrients by H(+)-symport. The resulting external acidification and/or internal alkinization may mediate growth responses.</text>
</comment>
<dbReference type="Pfam" id="PF00122">
    <property type="entry name" value="E1-E2_ATPase"/>
    <property type="match status" value="2"/>
</dbReference>
<comment type="catalytic activity">
    <reaction evidence="10">
        <text>ATP + H2O + H(+)(in) = ADP + phosphate + 2 H(+)(out)</text>
        <dbReference type="Rhea" id="RHEA:20852"/>
        <dbReference type="ChEBI" id="CHEBI:15377"/>
        <dbReference type="ChEBI" id="CHEBI:15378"/>
        <dbReference type="ChEBI" id="CHEBI:30616"/>
        <dbReference type="ChEBI" id="CHEBI:43474"/>
        <dbReference type="ChEBI" id="CHEBI:456216"/>
        <dbReference type="EC" id="7.1.2.1"/>
    </reaction>
</comment>
<feature type="transmembrane region" description="Helical" evidence="10">
    <location>
        <begin position="129"/>
        <end position="148"/>
    </location>
</feature>
<keyword evidence="5 10" id="KW-0547">Nucleotide-binding</keyword>